<protein>
    <submittedName>
        <fullName evidence="2">Glycosyltransferase</fullName>
    </submittedName>
</protein>
<dbReference type="EMBL" id="JADWYK010000001">
    <property type="protein sequence ID" value="MBG8552292.1"/>
    <property type="molecule type" value="Genomic_DNA"/>
</dbReference>
<name>A0ABS0KWQ7_9BACT</name>
<dbReference type="PANTHER" id="PTHR12526:SF600">
    <property type="entry name" value="GLYCOSYL TRANSFERASE GROUP 1"/>
    <property type="match status" value="1"/>
</dbReference>
<evidence type="ECO:0000313" key="2">
    <source>
        <dbReference type="EMBL" id="MBG8552292.1"/>
    </source>
</evidence>
<dbReference type="Pfam" id="PF13439">
    <property type="entry name" value="Glyco_transf_4"/>
    <property type="match status" value="1"/>
</dbReference>
<dbReference type="SUPFAM" id="SSF53756">
    <property type="entry name" value="UDP-Glycosyltransferase/glycogen phosphorylase"/>
    <property type="match status" value="1"/>
</dbReference>
<organism evidence="2 3">
    <name type="scientific">Hymenobacter guriensis</name>
    <dbReference type="NCBI Taxonomy" id="2793065"/>
    <lineage>
        <taxon>Bacteria</taxon>
        <taxon>Pseudomonadati</taxon>
        <taxon>Bacteroidota</taxon>
        <taxon>Cytophagia</taxon>
        <taxon>Cytophagales</taxon>
        <taxon>Hymenobacteraceae</taxon>
        <taxon>Hymenobacter</taxon>
    </lineage>
</organism>
<dbReference type="Pfam" id="PF13692">
    <property type="entry name" value="Glyco_trans_1_4"/>
    <property type="match status" value="1"/>
</dbReference>
<evidence type="ECO:0000259" key="1">
    <source>
        <dbReference type="Pfam" id="PF13439"/>
    </source>
</evidence>
<comment type="caution">
    <text evidence="2">The sequence shown here is derived from an EMBL/GenBank/DDBJ whole genome shotgun (WGS) entry which is preliminary data.</text>
</comment>
<sequence length="412" mass="45839">MSPSAKPRVLFISYDGMTDPLGQSQVLPYLVGLSARGYEITLLSTEKRERYTQHAKTIQDITSQAGIRWETIFFTSNPPVLAKLYDRYQLRAKAVALHKQHRFDMTHCRSYVSAEVGLYLKQKFGVKLLFDMRGFWVDERVEGGMWNLKNPVYRQAYRNYKQKEAAFIAASDGIISLTENGKNEMLTWPSYRQAPISVIPCSADFSVFPLVTKQARQASRRTLGLQPEGLVISYLGSIGAWYLLDEMLQQFAAIKQQYPAAKMLFVTQEPLAEILTAAAKVPGLQADDFLVRPATRTEVPGLIAASDVNLFFIKQSYSKKASSPTKLGEILAMGLPVICNDGVGDVAGIIEQTGGGIALSNLNVAEFDKAALAIPSLLAKDGGEIREKAQQYYDLDNAIASYYAMYQQLLQK</sequence>
<dbReference type="PANTHER" id="PTHR12526">
    <property type="entry name" value="GLYCOSYLTRANSFERASE"/>
    <property type="match status" value="1"/>
</dbReference>
<proteinExistence type="predicted"/>
<reference evidence="2 3" key="1">
    <citation type="submission" date="2020-11" db="EMBL/GenBank/DDBJ databases">
        <title>Hymenobacter sp.</title>
        <authorList>
            <person name="Kim M.K."/>
        </authorList>
    </citation>
    <scope>NUCLEOTIDE SEQUENCE [LARGE SCALE GENOMIC DNA]</scope>
    <source>
        <strain evidence="2 3">BT594</strain>
    </source>
</reference>
<dbReference type="Proteomes" id="UP000601099">
    <property type="component" value="Unassembled WGS sequence"/>
</dbReference>
<evidence type="ECO:0000313" key="3">
    <source>
        <dbReference type="Proteomes" id="UP000601099"/>
    </source>
</evidence>
<dbReference type="InterPro" id="IPR028098">
    <property type="entry name" value="Glyco_trans_4-like_N"/>
</dbReference>
<accession>A0ABS0KWQ7</accession>
<feature type="domain" description="Glycosyltransferase subfamily 4-like N-terminal" evidence="1">
    <location>
        <begin position="32"/>
        <end position="204"/>
    </location>
</feature>
<keyword evidence="3" id="KW-1185">Reference proteome</keyword>
<gene>
    <name evidence="2" type="ORF">I5L79_01975</name>
</gene>
<dbReference type="RefSeq" id="WP_196953332.1">
    <property type="nucleotide sequence ID" value="NZ_JADWYK010000001.1"/>
</dbReference>
<dbReference type="Gene3D" id="3.40.50.2000">
    <property type="entry name" value="Glycogen Phosphorylase B"/>
    <property type="match status" value="2"/>
</dbReference>